<dbReference type="PROSITE" id="PS50887">
    <property type="entry name" value="GGDEF"/>
    <property type="match status" value="1"/>
</dbReference>
<comment type="catalytic activity">
    <reaction evidence="3">
        <text>2 GTP = 3',3'-c-di-GMP + 2 diphosphate</text>
        <dbReference type="Rhea" id="RHEA:24898"/>
        <dbReference type="ChEBI" id="CHEBI:33019"/>
        <dbReference type="ChEBI" id="CHEBI:37565"/>
        <dbReference type="ChEBI" id="CHEBI:58805"/>
        <dbReference type="EC" id="2.7.7.65"/>
    </reaction>
</comment>
<dbReference type="FunFam" id="3.30.70.270:FF:000001">
    <property type="entry name" value="Diguanylate cyclase domain protein"/>
    <property type="match status" value="1"/>
</dbReference>
<dbReference type="Pfam" id="PF00990">
    <property type="entry name" value="GGDEF"/>
    <property type="match status" value="1"/>
</dbReference>
<evidence type="ECO:0000259" key="6">
    <source>
        <dbReference type="PROSITE" id="PS50887"/>
    </source>
</evidence>
<feature type="transmembrane region" description="Helical" evidence="5">
    <location>
        <begin position="85"/>
        <end position="102"/>
    </location>
</feature>
<dbReference type="STRING" id="64971.SAMN05421831_11526"/>
<comment type="cofactor">
    <cofactor evidence="1">
        <name>Mg(2+)</name>
        <dbReference type="ChEBI" id="CHEBI:18420"/>
    </cofactor>
</comment>
<dbReference type="InterPro" id="IPR043128">
    <property type="entry name" value="Rev_trsase/Diguanyl_cyclase"/>
</dbReference>
<evidence type="ECO:0000313" key="7">
    <source>
        <dbReference type="EMBL" id="SEI88275.1"/>
    </source>
</evidence>
<reference evidence="8" key="1">
    <citation type="submission" date="2016-10" db="EMBL/GenBank/DDBJ databases">
        <authorList>
            <person name="Varghese N."/>
            <person name="Submissions S."/>
        </authorList>
    </citation>
    <scope>NUCLEOTIDE SEQUENCE [LARGE SCALE GENOMIC DNA]</scope>
    <source>
        <strain evidence="8">DSM 7165</strain>
    </source>
</reference>
<evidence type="ECO:0000256" key="1">
    <source>
        <dbReference type="ARBA" id="ARBA00001946"/>
    </source>
</evidence>
<protein>
    <recommendedName>
        <fullName evidence="2">diguanylate cyclase</fullName>
        <ecNumber evidence="2">2.7.7.65</ecNumber>
    </recommendedName>
</protein>
<keyword evidence="5" id="KW-1133">Transmembrane helix</keyword>
<evidence type="ECO:0000256" key="4">
    <source>
        <dbReference type="SAM" id="MobiDB-lite"/>
    </source>
</evidence>
<dbReference type="NCBIfam" id="TIGR00254">
    <property type="entry name" value="GGDEF"/>
    <property type="match status" value="1"/>
</dbReference>
<dbReference type="Proteomes" id="UP000242999">
    <property type="component" value="Unassembled WGS sequence"/>
</dbReference>
<feature type="transmembrane region" description="Helical" evidence="5">
    <location>
        <begin position="164"/>
        <end position="184"/>
    </location>
</feature>
<feature type="compositionally biased region" description="Polar residues" evidence="4">
    <location>
        <begin position="407"/>
        <end position="424"/>
    </location>
</feature>
<evidence type="ECO:0000313" key="8">
    <source>
        <dbReference type="Proteomes" id="UP000242999"/>
    </source>
</evidence>
<dbReference type="PANTHER" id="PTHR45138:SF9">
    <property type="entry name" value="DIGUANYLATE CYCLASE DGCM-RELATED"/>
    <property type="match status" value="1"/>
</dbReference>
<proteinExistence type="predicted"/>
<feature type="domain" description="GGDEF" evidence="6">
    <location>
        <begin position="239"/>
        <end position="371"/>
    </location>
</feature>
<dbReference type="InterPro" id="IPR029787">
    <property type="entry name" value="Nucleotide_cyclase"/>
</dbReference>
<dbReference type="EMBL" id="FNYH01000015">
    <property type="protein sequence ID" value="SEI88275.1"/>
    <property type="molecule type" value="Genomic_DNA"/>
</dbReference>
<evidence type="ECO:0000256" key="5">
    <source>
        <dbReference type="SAM" id="Phobius"/>
    </source>
</evidence>
<keyword evidence="8" id="KW-1185">Reference proteome</keyword>
<sequence length="469" mass="53292">MHVMEGVPRTSSFQDHQQLRLRRALLASGAGAAHTLICWLGLQQGYFWLSAGTWWLLTLAAWIGYAGFPWLIYRNHNLKFKDPSLTRLQILWYVGFNSLFLYFAPDMRAILCMHFFVVMLFGIFRAQPKGFAFLVILLLSAYFLPLFAHLILRPTAGIDFKFEFLLAIGFSFILLGIGLVGMEISRLRHALKQRNLALNEAMHKISSMAITDELTALCNRRHLMNILRRQKGLADRGDYDFTLCFVDLDYFKRINDNFGHQAGDKALQAVAKVLQASVRDVDYVARLGGEEFVLLLVRTGLRDAAQVAERVRIAIEMLDLNDIEMGLKLTVSQGIAQYQRTESIEEVMHRADLALYEAKRCGRNCIITEADSPRLDPHNPENRNKYACSQKTNKSTSILDEMPPFNPTSTKQKQQPSSLQGSDQQTHLREIFPHHQNLKDHAGLQGHQLILARLPHSQGHVLATHPSIT</sequence>
<keyword evidence="5" id="KW-0472">Membrane</keyword>
<dbReference type="SMART" id="SM00267">
    <property type="entry name" value="GGDEF"/>
    <property type="match status" value="1"/>
</dbReference>
<feature type="region of interest" description="Disordered" evidence="4">
    <location>
        <begin position="370"/>
        <end position="424"/>
    </location>
</feature>
<feature type="transmembrane region" description="Helical" evidence="5">
    <location>
        <begin position="131"/>
        <end position="152"/>
    </location>
</feature>
<feature type="compositionally biased region" description="Polar residues" evidence="4">
    <location>
        <begin position="387"/>
        <end position="398"/>
    </location>
</feature>
<evidence type="ECO:0000256" key="2">
    <source>
        <dbReference type="ARBA" id="ARBA00012528"/>
    </source>
</evidence>
<gene>
    <name evidence="7" type="ORF">SAMN05421831_11526</name>
</gene>
<dbReference type="InterPro" id="IPR000160">
    <property type="entry name" value="GGDEF_dom"/>
</dbReference>
<dbReference type="GO" id="GO:0052621">
    <property type="term" value="F:diguanylate cyclase activity"/>
    <property type="evidence" value="ECO:0007669"/>
    <property type="project" value="UniProtKB-EC"/>
</dbReference>
<dbReference type="EC" id="2.7.7.65" evidence="2"/>
<keyword evidence="5" id="KW-0812">Transmembrane</keyword>
<dbReference type="Gene3D" id="3.30.70.270">
    <property type="match status" value="1"/>
</dbReference>
<accession>A0A1H6UJD2</accession>
<feature type="transmembrane region" description="Helical" evidence="5">
    <location>
        <begin position="54"/>
        <end position="73"/>
    </location>
</feature>
<evidence type="ECO:0000256" key="3">
    <source>
        <dbReference type="ARBA" id="ARBA00034247"/>
    </source>
</evidence>
<dbReference type="SUPFAM" id="SSF55073">
    <property type="entry name" value="Nucleotide cyclase"/>
    <property type="match status" value="1"/>
</dbReference>
<feature type="compositionally biased region" description="Basic and acidic residues" evidence="4">
    <location>
        <begin position="371"/>
        <end position="384"/>
    </location>
</feature>
<name>A0A1H6UJD2_9GAMM</name>
<dbReference type="AlphaFoldDB" id="A0A1H6UJD2"/>
<dbReference type="InterPro" id="IPR050469">
    <property type="entry name" value="Diguanylate_Cyclase"/>
</dbReference>
<organism evidence="7 8">
    <name type="scientific">Allopseudospirillum japonicum</name>
    <dbReference type="NCBI Taxonomy" id="64971"/>
    <lineage>
        <taxon>Bacteria</taxon>
        <taxon>Pseudomonadati</taxon>
        <taxon>Pseudomonadota</taxon>
        <taxon>Gammaproteobacteria</taxon>
        <taxon>Oceanospirillales</taxon>
        <taxon>Oceanospirillaceae</taxon>
        <taxon>Allopseudospirillum</taxon>
    </lineage>
</organism>
<feature type="transmembrane region" description="Helical" evidence="5">
    <location>
        <begin position="21"/>
        <end position="42"/>
    </location>
</feature>
<dbReference type="PANTHER" id="PTHR45138">
    <property type="entry name" value="REGULATORY COMPONENTS OF SENSORY TRANSDUCTION SYSTEM"/>
    <property type="match status" value="1"/>
</dbReference>
<dbReference type="CDD" id="cd01949">
    <property type="entry name" value="GGDEF"/>
    <property type="match status" value="1"/>
</dbReference>